<gene>
    <name evidence="2" type="ORF">FHU37_003946</name>
</gene>
<accession>A0A852ZX84</accession>
<evidence type="ECO:0000313" key="2">
    <source>
        <dbReference type="EMBL" id="NYI07003.1"/>
    </source>
</evidence>
<dbReference type="EMBL" id="JACBZD010000001">
    <property type="protein sequence ID" value="NYI07003.1"/>
    <property type="molecule type" value="Genomic_DNA"/>
</dbReference>
<evidence type="ECO:0000256" key="1">
    <source>
        <dbReference type="SAM" id="MobiDB-lite"/>
    </source>
</evidence>
<feature type="region of interest" description="Disordered" evidence="1">
    <location>
        <begin position="1"/>
        <end position="45"/>
    </location>
</feature>
<dbReference type="RefSeq" id="WP_179815498.1">
    <property type="nucleotide sequence ID" value="NZ_JACBZD010000001.1"/>
</dbReference>
<reference evidence="2 3" key="1">
    <citation type="submission" date="2020-07" db="EMBL/GenBank/DDBJ databases">
        <title>Sequencing the genomes of 1000 actinobacteria strains.</title>
        <authorList>
            <person name="Klenk H.-P."/>
        </authorList>
    </citation>
    <scope>NUCLEOTIDE SEQUENCE [LARGE SCALE GENOMIC DNA]</scope>
    <source>
        <strain evidence="2 3">DSM 42178</strain>
    </source>
</reference>
<name>A0A852ZX84_9ACTN</name>
<sequence length="147" mass="15802">MAAMAAGGSSRGGRRRAGGRRHADGSAHPGAEGDPGGTEPVWRRTEEWLDPEPAAELIRAGAAWAVQWCEGDVEPADALPADTLRAVVLPRMVSRRRADRLARKRSVPTVMVAERWEDGGGHTLVVFHEGGPYPRVDPGPGRWPTGR</sequence>
<evidence type="ECO:0000313" key="3">
    <source>
        <dbReference type="Proteomes" id="UP000567795"/>
    </source>
</evidence>
<comment type="caution">
    <text evidence="2">The sequence shown here is derived from an EMBL/GenBank/DDBJ whole genome shotgun (WGS) entry which is preliminary data.</text>
</comment>
<dbReference type="AlphaFoldDB" id="A0A852ZX84"/>
<keyword evidence="3" id="KW-1185">Reference proteome</keyword>
<dbReference type="Proteomes" id="UP000567795">
    <property type="component" value="Unassembled WGS sequence"/>
</dbReference>
<proteinExistence type="predicted"/>
<organism evidence="2 3">
    <name type="scientific">Allostreptomyces psammosilenae</name>
    <dbReference type="NCBI Taxonomy" id="1892865"/>
    <lineage>
        <taxon>Bacteria</taxon>
        <taxon>Bacillati</taxon>
        <taxon>Actinomycetota</taxon>
        <taxon>Actinomycetes</taxon>
        <taxon>Kitasatosporales</taxon>
        <taxon>Streptomycetaceae</taxon>
        <taxon>Allostreptomyces</taxon>
    </lineage>
</organism>
<protein>
    <submittedName>
        <fullName evidence="2">Uncharacterized protein</fullName>
    </submittedName>
</protein>